<dbReference type="RefSeq" id="WP_228817712.1">
    <property type="nucleotide sequence ID" value="NZ_JADLPS010000009.1"/>
</dbReference>
<feature type="compositionally biased region" description="Acidic residues" evidence="1">
    <location>
        <begin position="270"/>
        <end position="284"/>
    </location>
</feature>
<keyword evidence="4" id="KW-1185">Reference proteome</keyword>
<keyword evidence="2" id="KW-1133">Transmembrane helix</keyword>
<dbReference type="EMBL" id="JBIATK010000006">
    <property type="protein sequence ID" value="MFF4025166.1"/>
    <property type="molecule type" value="Genomic_DNA"/>
</dbReference>
<feature type="compositionally biased region" description="Acidic residues" evidence="1">
    <location>
        <begin position="408"/>
        <end position="430"/>
    </location>
</feature>
<dbReference type="Proteomes" id="UP001602089">
    <property type="component" value="Unassembled WGS sequence"/>
</dbReference>
<dbReference type="CDD" id="cd21904">
    <property type="entry name" value="TtfA-like"/>
    <property type="match status" value="1"/>
</dbReference>
<accession>A0ABW6TG89</accession>
<feature type="compositionally biased region" description="Basic and acidic residues" evidence="1">
    <location>
        <begin position="342"/>
        <end position="365"/>
    </location>
</feature>
<reference evidence="3 4" key="1">
    <citation type="submission" date="2024-10" db="EMBL/GenBank/DDBJ databases">
        <title>The Natural Products Discovery Center: Release of the First 8490 Sequenced Strains for Exploring Actinobacteria Biosynthetic Diversity.</title>
        <authorList>
            <person name="Kalkreuter E."/>
            <person name="Kautsar S.A."/>
            <person name="Yang D."/>
            <person name="Bader C.D."/>
            <person name="Teijaro C.N."/>
            <person name="Fluegel L."/>
            <person name="Davis C.M."/>
            <person name="Simpson J.R."/>
            <person name="Lauterbach L."/>
            <person name="Steele A.D."/>
            <person name="Gui C."/>
            <person name="Meng S."/>
            <person name="Li G."/>
            <person name="Viehrig K."/>
            <person name="Ye F."/>
            <person name="Su P."/>
            <person name="Kiefer A.F."/>
            <person name="Nichols A."/>
            <person name="Cepeda A.J."/>
            <person name="Yan W."/>
            <person name="Fan B."/>
            <person name="Jiang Y."/>
            <person name="Adhikari A."/>
            <person name="Zheng C.-J."/>
            <person name="Schuster L."/>
            <person name="Cowan T.M."/>
            <person name="Smanski M.J."/>
            <person name="Chevrette M.G."/>
            <person name="De Carvalho L.P.S."/>
            <person name="Shen B."/>
        </authorList>
    </citation>
    <scope>NUCLEOTIDE SEQUENCE [LARGE SCALE GENOMIC DNA]</scope>
    <source>
        <strain evidence="3 4">NPDC001867</strain>
    </source>
</reference>
<name>A0ABW6TG89_9NOCA</name>
<evidence type="ECO:0000313" key="3">
    <source>
        <dbReference type="EMBL" id="MFF4025166.1"/>
    </source>
</evidence>
<feature type="compositionally biased region" description="Basic and acidic residues" evidence="1">
    <location>
        <begin position="244"/>
        <end position="269"/>
    </location>
</feature>
<feature type="compositionally biased region" description="Basic and acidic residues" evidence="1">
    <location>
        <begin position="207"/>
        <end position="225"/>
    </location>
</feature>
<keyword evidence="2" id="KW-0472">Membrane</keyword>
<feature type="compositionally biased region" description="Basic and acidic residues" evidence="1">
    <location>
        <begin position="315"/>
        <end position="324"/>
    </location>
</feature>
<keyword evidence="2" id="KW-0812">Transmembrane</keyword>
<feature type="region of interest" description="Disordered" evidence="1">
    <location>
        <begin position="204"/>
        <end position="452"/>
    </location>
</feature>
<evidence type="ECO:0008006" key="5">
    <source>
        <dbReference type="Google" id="ProtNLM"/>
    </source>
</evidence>
<evidence type="ECO:0000313" key="4">
    <source>
        <dbReference type="Proteomes" id="UP001602089"/>
    </source>
</evidence>
<dbReference type="InterPro" id="IPR049726">
    <property type="entry name" value="TtfA-like_core"/>
</dbReference>
<comment type="caution">
    <text evidence="3">The sequence shown here is derived from an EMBL/GenBank/DDBJ whole genome shotgun (WGS) entry which is preliminary data.</text>
</comment>
<gene>
    <name evidence="3" type="ORF">ACFYY5_20195</name>
</gene>
<proteinExistence type="predicted"/>
<feature type="compositionally biased region" description="Basic and acidic residues" evidence="1">
    <location>
        <begin position="285"/>
        <end position="302"/>
    </location>
</feature>
<organism evidence="3 4">
    <name type="scientific">Nocardia elegans</name>
    <dbReference type="NCBI Taxonomy" id="300029"/>
    <lineage>
        <taxon>Bacteria</taxon>
        <taxon>Bacillati</taxon>
        <taxon>Actinomycetota</taxon>
        <taxon>Actinomycetes</taxon>
        <taxon>Mycobacteriales</taxon>
        <taxon>Nocardiaceae</taxon>
        <taxon>Nocardia</taxon>
    </lineage>
</organism>
<evidence type="ECO:0000256" key="1">
    <source>
        <dbReference type="SAM" id="MobiDB-lite"/>
    </source>
</evidence>
<protein>
    <recommendedName>
        <fullName evidence="5">Secreted protein</fullName>
    </recommendedName>
</protein>
<sequence>MTAAIWFGLAAIALVGAIVLLYFDRVQRQRTGHVRQVWAKSQGYTYVSVEPSLASTWRRGAMAKLGYLSAIDVVSGNRKGEKFVLFDLEDAATLVAVRRQIGSDIDIDLRLKTAAPPKDADLELLGAIGDRVVFATNPDVARHAVDQRMVHFIETLPHTVQQLWSEGNWTLGMLPVGTAAKDWEAAIDAVLRLSGLLHVLPPVAGGDRGRLESDQHDPVRPRPNAEESGEADQGYREQGYGDQGYRDQSYDDRADRGFRDQDYGDRFERFEDDEFDDGFDDEQGPGDRFDDDHDVRDERASGPRDGAAPGGRSRFAHENVDGIDRGNIARGGTDAPAGPRPGDTRPGDTRNSGERPASDSADRESGVIAAPVGDLAGESEQQPPRRPALAVVPDPRNRVRRNWPPAEEFLEGEENDSAAADSDEPQAEDELPPRPGGPFHPGFRPYQGPAPR</sequence>
<evidence type="ECO:0000256" key="2">
    <source>
        <dbReference type="SAM" id="Phobius"/>
    </source>
</evidence>
<feature type="transmembrane region" description="Helical" evidence="2">
    <location>
        <begin position="6"/>
        <end position="23"/>
    </location>
</feature>